<evidence type="ECO:0000256" key="3">
    <source>
        <dbReference type="ARBA" id="ARBA00034117"/>
    </source>
</evidence>
<comment type="caution">
    <text evidence="5">The sequence shown here is derived from an EMBL/GenBank/DDBJ whole genome shotgun (WGS) entry which is preliminary data.</text>
</comment>
<evidence type="ECO:0000313" key="5">
    <source>
        <dbReference type="EMBL" id="KRL61772.1"/>
    </source>
</evidence>
<comment type="subcellular location">
    <subcellularLocation>
        <location evidence="1">Secreted</location>
    </subcellularLocation>
</comment>
<evidence type="ECO:0000313" key="6">
    <source>
        <dbReference type="Proteomes" id="UP000051264"/>
    </source>
</evidence>
<organism evidence="5 6">
    <name type="scientific">Latilactobacillus fuchuensis DSM 14340 = JCM 11249</name>
    <dbReference type="NCBI Taxonomy" id="1423747"/>
    <lineage>
        <taxon>Bacteria</taxon>
        <taxon>Bacillati</taxon>
        <taxon>Bacillota</taxon>
        <taxon>Bacilli</taxon>
        <taxon>Lactobacillales</taxon>
        <taxon>Lactobacillaceae</taxon>
        <taxon>Latilactobacillus</taxon>
    </lineage>
</organism>
<evidence type="ECO:0000256" key="1">
    <source>
        <dbReference type="ARBA" id="ARBA00004613"/>
    </source>
</evidence>
<sequence length="539" mass="59222">MTTLGDLTQYQQYVATFTQEEALQGATWQAAKEYINLTTPLAKGLANTLTDVGVVLDNYLTDFETTVNQTGKDLDSDKLRALQKDLANIRAMKKATVAAVAKSHINDHLPGGEMNPYSGGVSTTAFDHNISSDTKKIKILDLYDDFEGRHATDYTTIISALDSIKIGVQVLNNPKNFNTTTGEFNPTNLNNAEWYQNLTNYNATKRDPAIDVKIIQTPIYGAAGNVVGYDKQYEVYIDGQLNPEAGKKLIELENKEGLKFVSGILGITDFLEAISGKDPFTGEKVTSQERAKAIFWTVVLAVPVGKAAGALKDISKGARLDKAALGSMKNYTIPEAAQGLLDEYGLTIDDFNKLNAKQLKNAKEIALLKAFREKIPGPGSDTQLRKVIPTEYVDSMITNPKYGTISGFMTDKSYVQGITGINDVIESSRLDYKGSLLNKNGNYAYVDFTSQDTYILDTPNSPVFGGDKLEGWPFTGTGFTAGRNRTIVPEWETFSDKTLTPKSGSQIHEVINGQDTVVAEWVEDVDKVGNAKEFWRDLR</sequence>
<dbReference type="InterPro" id="IPR006829">
    <property type="entry name" value="LXG_dom"/>
</dbReference>
<dbReference type="GO" id="GO:0005576">
    <property type="term" value="C:extracellular region"/>
    <property type="evidence" value="ECO:0007669"/>
    <property type="project" value="UniProtKB-SubCell"/>
</dbReference>
<evidence type="ECO:0000259" key="4">
    <source>
        <dbReference type="PROSITE" id="PS51756"/>
    </source>
</evidence>
<name>A0A0R1RXN8_9LACO</name>
<dbReference type="Pfam" id="PF04740">
    <property type="entry name" value="LXG"/>
    <property type="match status" value="1"/>
</dbReference>
<keyword evidence="2" id="KW-0964">Secreted</keyword>
<accession>A0A0R1RXN8</accession>
<dbReference type="eggNOG" id="COG3266">
    <property type="taxonomic scope" value="Bacteria"/>
</dbReference>
<dbReference type="EMBL" id="AZEX01000006">
    <property type="protein sequence ID" value="KRL61772.1"/>
    <property type="molecule type" value="Genomic_DNA"/>
</dbReference>
<comment type="similarity">
    <text evidence="3">In the N-terminal section; belongs to the LXG family.</text>
</comment>
<protein>
    <recommendedName>
        <fullName evidence="4">LXG domain-containing protein</fullName>
    </recommendedName>
</protein>
<dbReference type="Proteomes" id="UP000051264">
    <property type="component" value="Unassembled WGS sequence"/>
</dbReference>
<gene>
    <name evidence="5" type="ORF">FC69_GL001997</name>
</gene>
<dbReference type="STRING" id="1423747.FC69_GL001997"/>
<dbReference type="AlphaFoldDB" id="A0A0R1RXN8"/>
<reference evidence="5 6" key="1">
    <citation type="journal article" date="2015" name="Genome Announc.">
        <title>Expanding the biotechnology potential of lactobacilli through comparative genomics of 213 strains and associated genera.</title>
        <authorList>
            <person name="Sun Z."/>
            <person name="Harris H.M."/>
            <person name="McCann A."/>
            <person name="Guo C."/>
            <person name="Argimon S."/>
            <person name="Zhang W."/>
            <person name="Yang X."/>
            <person name="Jeffery I.B."/>
            <person name="Cooney J.C."/>
            <person name="Kagawa T.F."/>
            <person name="Liu W."/>
            <person name="Song Y."/>
            <person name="Salvetti E."/>
            <person name="Wrobel A."/>
            <person name="Rasinkangas P."/>
            <person name="Parkhill J."/>
            <person name="Rea M.C."/>
            <person name="O'Sullivan O."/>
            <person name="Ritari J."/>
            <person name="Douillard F.P."/>
            <person name="Paul Ross R."/>
            <person name="Yang R."/>
            <person name="Briner A.E."/>
            <person name="Felis G.E."/>
            <person name="de Vos W.M."/>
            <person name="Barrangou R."/>
            <person name="Klaenhammer T.R."/>
            <person name="Caufield P.W."/>
            <person name="Cui Y."/>
            <person name="Zhang H."/>
            <person name="O'Toole P.W."/>
        </authorList>
    </citation>
    <scope>NUCLEOTIDE SEQUENCE [LARGE SCALE GENOMIC DNA]</scope>
    <source>
        <strain evidence="5 6">DSM 14340</strain>
    </source>
</reference>
<dbReference type="Pfam" id="PF14449">
    <property type="entry name" value="PT-TG"/>
    <property type="match status" value="1"/>
</dbReference>
<dbReference type="PROSITE" id="PS51756">
    <property type="entry name" value="LXG"/>
    <property type="match status" value="1"/>
</dbReference>
<dbReference type="PATRIC" id="fig|1423747.3.peg.2031"/>
<feature type="domain" description="LXG" evidence="4">
    <location>
        <begin position="1"/>
        <end position="215"/>
    </location>
</feature>
<evidence type="ECO:0000256" key="2">
    <source>
        <dbReference type="ARBA" id="ARBA00022525"/>
    </source>
</evidence>
<dbReference type="InterPro" id="IPR027797">
    <property type="entry name" value="PT-TG_dom"/>
</dbReference>
<proteinExistence type="inferred from homology"/>